<dbReference type="EMBL" id="JADFTS010000002">
    <property type="protein sequence ID" value="KAF9621213.1"/>
    <property type="molecule type" value="Genomic_DNA"/>
</dbReference>
<dbReference type="InterPro" id="IPR045843">
    <property type="entry name" value="IND-like"/>
</dbReference>
<sequence>MESVGILPEGQWNSFSGICAEESDFMTQLLGNCYFSSEQEGSTSTYWPSHESTINMVLGGNEGSYHCSGNTIHIPEETTYSDDSTFHFPSLNHVNYLNDPNLNLVNENSSAMDYCMVLEHNISSSTKVFPDNSEDVCKNEEISRGSLGESGRIPRDSLVLSNKKLQLKRKSEVPEPGATFEDSFNNMLSENSKMISWVQNNKKHKLRSCSKVEAETNGVSNGPSCSYSSEDDSNGSQEINGGATSSSKRSAALNLNGKARAGRGSATDPQSLYARVDISTMLEEAVEYVKFLQLQIKLLSSDDHWMYAPIAYNGMNLGLDLKISPPQ</sequence>
<evidence type="ECO:0000313" key="5">
    <source>
        <dbReference type="Proteomes" id="UP000631114"/>
    </source>
</evidence>
<reference evidence="4 5" key="1">
    <citation type="submission" date="2020-10" db="EMBL/GenBank/DDBJ databases">
        <title>The Coptis chinensis genome and diversification of protoberbering-type alkaloids.</title>
        <authorList>
            <person name="Wang B."/>
            <person name="Shu S."/>
            <person name="Song C."/>
            <person name="Liu Y."/>
        </authorList>
    </citation>
    <scope>NUCLEOTIDE SEQUENCE [LARGE SCALE GENOMIC DNA]</scope>
    <source>
        <strain evidence="4">HL-2020</strain>
        <tissue evidence="4">Leaf</tissue>
    </source>
</reference>
<evidence type="ECO:0000256" key="2">
    <source>
        <dbReference type="ARBA" id="ARBA00023242"/>
    </source>
</evidence>
<dbReference type="GO" id="GO:0000981">
    <property type="term" value="F:DNA-binding transcription factor activity, RNA polymerase II-specific"/>
    <property type="evidence" value="ECO:0007669"/>
    <property type="project" value="TreeGrafter"/>
</dbReference>
<gene>
    <name evidence="4" type="ORF">IFM89_016707</name>
</gene>
<name>A0A835IQT1_9MAGN</name>
<dbReference type="PANTHER" id="PTHR16223:SF274">
    <property type="entry name" value="TRANSCRIPTION FACTOR BHLH84"/>
    <property type="match status" value="1"/>
</dbReference>
<feature type="compositionally biased region" description="Polar residues" evidence="3">
    <location>
        <begin position="217"/>
        <end position="249"/>
    </location>
</feature>
<protein>
    <submittedName>
        <fullName evidence="4">Uncharacterized protein</fullName>
    </submittedName>
</protein>
<dbReference type="Proteomes" id="UP000631114">
    <property type="component" value="Unassembled WGS sequence"/>
</dbReference>
<keyword evidence="2" id="KW-0539">Nucleus</keyword>
<dbReference type="AlphaFoldDB" id="A0A835IQT1"/>
<dbReference type="GO" id="GO:0005634">
    <property type="term" value="C:nucleus"/>
    <property type="evidence" value="ECO:0007669"/>
    <property type="project" value="UniProtKB-SubCell"/>
</dbReference>
<keyword evidence="5" id="KW-1185">Reference proteome</keyword>
<dbReference type="GO" id="GO:0000978">
    <property type="term" value="F:RNA polymerase II cis-regulatory region sequence-specific DNA binding"/>
    <property type="evidence" value="ECO:0007669"/>
    <property type="project" value="TreeGrafter"/>
</dbReference>
<evidence type="ECO:0000256" key="3">
    <source>
        <dbReference type="SAM" id="MobiDB-lite"/>
    </source>
</evidence>
<dbReference type="PANTHER" id="PTHR16223">
    <property type="entry name" value="TRANSCRIPTION FACTOR BHLH83-RELATED"/>
    <property type="match status" value="1"/>
</dbReference>
<organism evidence="4 5">
    <name type="scientific">Coptis chinensis</name>
    <dbReference type="NCBI Taxonomy" id="261450"/>
    <lineage>
        <taxon>Eukaryota</taxon>
        <taxon>Viridiplantae</taxon>
        <taxon>Streptophyta</taxon>
        <taxon>Embryophyta</taxon>
        <taxon>Tracheophyta</taxon>
        <taxon>Spermatophyta</taxon>
        <taxon>Magnoliopsida</taxon>
        <taxon>Ranunculales</taxon>
        <taxon>Ranunculaceae</taxon>
        <taxon>Coptidoideae</taxon>
        <taxon>Coptis</taxon>
    </lineage>
</organism>
<evidence type="ECO:0000256" key="1">
    <source>
        <dbReference type="ARBA" id="ARBA00004123"/>
    </source>
</evidence>
<comment type="caution">
    <text evidence="4">The sequence shown here is derived from an EMBL/GenBank/DDBJ whole genome shotgun (WGS) entry which is preliminary data.</text>
</comment>
<proteinExistence type="predicted"/>
<comment type="subcellular location">
    <subcellularLocation>
        <location evidence="1">Nucleus</location>
    </subcellularLocation>
</comment>
<accession>A0A835IQT1</accession>
<dbReference type="OrthoDB" id="651283at2759"/>
<evidence type="ECO:0000313" key="4">
    <source>
        <dbReference type="EMBL" id="KAF9621213.1"/>
    </source>
</evidence>
<feature type="region of interest" description="Disordered" evidence="3">
    <location>
        <begin position="212"/>
        <end position="250"/>
    </location>
</feature>